<dbReference type="PROSITE" id="PS50089">
    <property type="entry name" value="ZF_RING_2"/>
    <property type="match status" value="1"/>
</dbReference>
<feature type="domain" description="RING-type" evidence="4">
    <location>
        <begin position="42"/>
        <end position="85"/>
    </location>
</feature>
<evidence type="ECO:0000313" key="6">
    <source>
        <dbReference type="Proteomes" id="UP000613740"/>
    </source>
</evidence>
<dbReference type="InterPro" id="IPR013083">
    <property type="entry name" value="Znf_RING/FYVE/PHD"/>
</dbReference>
<keyword evidence="6" id="KW-1185">Reference proteome</keyword>
<feature type="compositionally biased region" description="Gly residues" evidence="2">
    <location>
        <begin position="1582"/>
        <end position="1631"/>
    </location>
</feature>
<reference evidence="5" key="1">
    <citation type="journal article" date="2020" name="bioRxiv">
        <title>Comparative genomics of Chlamydomonas.</title>
        <authorList>
            <person name="Craig R.J."/>
            <person name="Hasan A.R."/>
            <person name="Ness R.W."/>
            <person name="Keightley P.D."/>
        </authorList>
    </citation>
    <scope>NUCLEOTIDE SEQUENCE</scope>
    <source>
        <strain evidence="5">CCAP 11/173</strain>
    </source>
</reference>
<keyword evidence="1" id="KW-0863">Zinc-finger</keyword>
<keyword evidence="1" id="KW-0862">Zinc</keyword>
<feature type="compositionally biased region" description="Low complexity" evidence="2">
    <location>
        <begin position="774"/>
        <end position="783"/>
    </location>
</feature>
<feature type="compositionally biased region" description="Low complexity" evidence="2">
    <location>
        <begin position="106"/>
        <end position="121"/>
    </location>
</feature>
<feature type="compositionally biased region" description="Acidic residues" evidence="2">
    <location>
        <begin position="1667"/>
        <end position="1721"/>
    </location>
</feature>
<evidence type="ECO:0000256" key="2">
    <source>
        <dbReference type="SAM" id="MobiDB-lite"/>
    </source>
</evidence>
<feature type="region of interest" description="Disordered" evidence="2">
    <location>
        <begin position="689"/>
        <end position="747"/>
    </location>
</feature>
<dbReference type="InterPro" id="IPR001841">
    <property type="entry name" value="Znf_RING"/>
</dbReference>
<keyword evidence="3" id="KW-0812">Transmembrane</keyword>
<feature type="region of interest" description="Disordered" evidence="2">
    <location>
        <begin position="769"/>
        <end position="853"/>
    </location>
</feature>
<feature type="compositionally biased region" description="Gly residues" evidence="2">
    <location>
        <begin position="1116"/>
        <end position="1135"/>
    </location>
</feature>
<evidence type="ECO:0000313" key="5">
    <source>
        <dbReference type="EMBL" id="KAG2449865.1"/>
    </source>
</evidence>
<dbReference type="GO" id="GO:0008270">
    <property type="term" value="F:zinc ion binding"/>
    <property type="evidence" value="ECO:0007669"/>
    <property type="project" value="UniProtKB-KW"/>
</dbReference>
<feature type="compositionally biased region" description="Low complexity" evidence="2">
    <location>
        <begin position="1483"/>
        <end position="1506"/>
    </location>
</feature>
<name>A0A835WNF3_9CHLO</name>
<feature type="region of interest" description="Disordered" evidence="2">
    <location>
        <begin position="1576"/>
        <end position="1733"/>
    </location>
</feature>
<dbReference type="PANTHER" id="PTHR45725">
    <property type="entry name" value="FORMIN HOMOLOGY 2 FAMILY MEMBER"/>
    <property type="match status" value="1"/>
</dbReference>
<dbReference type="PANTHER" id="PTHR45725:SF18">
    <property type="entry name" value="ORC1-LIKE AAA ATPASE DOMAIN-CONTAINING PROTEIN"/>
    <property type="match status" value="1"/>
</dbReference>
<feature type="compositionally biased region" description="Basic residues" evidence="2">
    <location>
        <begin position="1153"/>
        <end position="1169"/>
    </location>
</feature>
<feature type="transmembrane region" description="Helical" evidence="3">
    <location>
        <begin position="230"/>
        <end position="252"/>
    </location>
</feature>
<accession>A0A835WNF3</accession>
<feature type="compositionally biased region" description="Low complexity" evidence="2">
    <location>
        <begin position="701"/>
        <end position="710"/>
    </location>
</feature>
<gene>
    <name evidence="5" type="ORF">HYH02_005388</name>
</gene>
<dbReference type="SMART" id="SM00184">
    <property type="entry name" value="RING"/>
    <property type="match status" value="1"/>
</dbReference>
<organism evidence="5 6">
    <name type="scientific">Chlamydomonas schloesseri</name>
    <dbReference type="NCBI Taxonomy" id="2026947"/>
    <lineage>
        <taxon>Eukaryota</taxon>
        <taxon>Viridiplantae</taxon>
        <taxon>Chlorophyta</taxon>
        <taxon>core chlorophytes</taxon>
        <taxon>Chlorophyceae</taxon>
        <taxon>CS clade</taxon>
        <taxon>Chlamydomonadales</taxon>
        <taxon>Chlamydomonadaceae</taxon>
        <taxon>Chlamydomonas</taxon>
    </lineage>
</organism>
<feature type="region of interest" description="Disordered" evidence="2">
    <location>
        <begin position="1"/>
        <end position="22"/>
    </location>
</feature>
<evidence type="ECO:0000259" key="4">
    <source>
        <dbReference type="PROSITE" id="PS50089"/>
    </source>
</evidence>
<keyword evidence="3" id="KW-1133">Transmembrane helix</keyword>
<keyword evidence="3" id="KW-0472">Membrane</keyword>
<dbReference type="InterPro" id="IPR051425">
    <property type="entry name" value="Formin_Homology"/>
</dbReference>
<proteinExistence type="predicted"/>
<dbReference type="Proteomes" id="UP000613740">
    <property type="component" value="Unassembled WGS sequence"/>
</dbReference>
<keyword evidence="1" id="KW-0479">Metal-binding</keyword>
<feature type="region of interest" description="Disordered" evidence="2">
    <location>
        <begin position="601"/>
        <end position="649"/>
    </location>
</feature>
<feature type="compositionally biased region" description="Low complexity" evidence="2">
    <location>
        <begin position="833"/>
        <end position="843"/>
    </location>
</feature>
<evidence type="ECO:0000256" key="3">
    <source>
        <dbReference type="SAM" id="Phobius"/>
    </source>
</evidence>
<feature type="region of interest" description="Disordered" evidence="2">
    <location>
        <begin position="1116"/>
        <end position="1176"/>
    </location>
</feature>
<dbReference type="Gene3D" id="3.30.40.10">
    <property type="entry name" value="Zinc/RING finger domain, C3HC4 (zinc finger)"/>
    <property type="match status" value="1"/>
</dbReference>
<feature type="region of interest" description="Disordered" evidence="2">
    <location>
        <begin position="1467"/>
        <end position="1542"/>
    </location>
</feature>
<feature type="region of interest" description="Disordered" evidence="2">
    <location>
        <begin position="106"/>
        <end position="156"/>
    </location>
</feature>
<sequence>MEALVPAAPTRDDSRGTLPAHALPPVPAQHHPQLPAIEIPCCSICLAEYAPGIRKPYDLGCGHCLCGRCFASLSMTGPKTCPVDRKEWVNPHVAYELLHLVEQLHAQQQQQQQQGEAAASAGGRGADGEADLPAPFLLGQGQQDGHARRQRWRPPDPFRPLADTSLLLSDLWRAALWPPPASEAELLAGGGDVMGMRELAGHLAAAAPEWMHTTWRVVAPGAVVMAALLGWRYIAAIALLVLPVTLAAAAGLEMRNKSWPMVAACAAAGLLGSLSSVAPLLSAGLLQQLLGVGLLACLVGGMMHARHCDCLLSSFMRRRLVQAAVACAAGAVFVSGLRRSWRLRLAARLGLTHIAPGMLQALRTVHWYGVQWELLPEWPLGPIGPEPPSLQPLWGGAGGLADGGVVGAGDLDGVLAAAVAAAEAVERPPPGHLAMLLLVGRCMLTPLLFLWTSVLVEEYRGSLGEGGPAVLSAGLSRGHSRGGGGGDGGGSTSYYGLGAPFASPCRFDLDWVVLRGVVWVGVVCATGSWRIASGANVALHGAFSLLRLLAANHRLKQLFRNESSAAATAAMLAAAAREQAAAQTAAGMAAAVLRQPPPQATLTSTAQRQRPSGQRLAGAAVAGSGSGAGADAGSSASGQRSRSSSRRAAAAVTVAMPTAAAAPALAPAAAAAPLQTSLVAQLRQSYERPLPAQPPQAGFADPASARSGSGRSDGTGGPQPAPGAGAAVDTTSSFGGSAGAQGGAEGHLQGQQLVRRLVQRVLARVTGSAGPVEAPAGPHAIPAAPVPAPATPAEATTTAPVGVAAPAASHSQPPEQEQEQGGQAGLQVRVAAHDAASTRATASPPGPTEGDARLAVNPFVSRVKLWMEQAPAQEGGAAGPATATAAGARTAAGAASAWSPGARAAVGRGAAALGSGTETGPAETDERARRAVRLVMQRVMRRVCGDGRPEAAAAGAADRGGGASAPADVAARRTAEAAAFALAELESQEWWVLDSSRRGPQAAPAVRAAAGSVPAPPPPLAAAAPPAVAAVEAPATHGGETPHWADLWLQEQQRRRQCGAGQASSATAAAAAAGSAASGARGGATGTTAAAGTSASAGPALNFHGGLLCPAGVTGSGSGAAAGTPASGGGAGGVAGPAPAPAPRPRTSAHSSGHGHGHGHGHGSSRQARRINAGSAAAANAAAGNAAAANATAAAAVTTTTSSAVTGPERVSVMAASGPPRGGVLDDVLLSFSALVVVQWLALMPPWSALLRVLLWPVRGELGPGGPMERAVLWCSALVLFGTCARMVRVPTQRLHGLLRPCSGSSDGVDGGSDAPADVLALLRFNVGMYAVPLVLRLLRHVWRALPWLYLSALTDLELLLRAVVLGLQSVGFVRHLPLSGPPPLPLVGAVLFRCNPPAWRRARNAVAATTLAAMGHFPAMRPEVRAARLAGVAAGAVVLGLDDAMAEWVAALVDGTVAVLTAMREGRAQTSPSPSPSPSPTPGAAAAMASASRARSRSGAPAVSGFAGGTSRPGGGAGGVRVSTTNGGGVPLARVEPGSGAGGATVGVVGTGAAALSTAEMEAVVGVMLEHIRSRPPAAGSGSGGAPGAGSSTGTGSGSAAAGGGAGAAGGTAAGGAGGSGGGGGGGGGALLRHVLPRQSTALGSDSLERGALPVGGGGVGGSQADTDDADEEDDEAYGDAEDEEDDGRGGWEEEEEDDEYEEEEEEEEDEEEEEEEDEGEERHGQGSVRGGGVAVVAPWSAYPGQAAGLTRLRVRVRRSGRTTG</sequence>
<dbReference type="OrthoDB" id="6105938at2759"/>
<feature type="compositionally biased region" description="Gly residues" evidence="2">
    <location>
        <begin position="1507"/>
        <end position="1520"/>
    </location>
</feature>
<feature type="transmembrane region" description="Helical" evidence="3">
    <location>
        <begin position="259"/>
        <end position="282"/>
    </location>
</feature>
<feature type="compositionally biased region" description="Low complexity" evidence="2">
    <location>
        <begin position="722"/>
        <end position="735"/>
    </location>
</feature>
<protein>
    <recommendedName>
        <fullName evidence="4">RING-type domain-containing protein</fullName>
    </recommendedName>
</protein>
<feature type="transmembrane region" description="Helical" evidence="3">
    <location>
        <begin position="288"/>
        <end position="308"/>
    </location>
</feature>
<feature type="compositionally biased region" description="Polar residues" evidence="2">
    <location>
        <begin position="601"/>
        <end position="612"/>
    </location>
</feature>
<dbReference type="EMBL" id="JAEHOD010000013">
    <property type="protein sequence ID" value="KAG2449865.1"/>
    <property type="molecule type" value="Genomic_DNA"/>
</dbReference>
<feature type="compositionally biased region" description="Gly residues" evidence="2">
    <location>
        <begin position="736"/>
        <end position="745"/>
    </location>
</feature>
<comment type="caution">
    <text evidence="5">The sequence shown here is derived from an EMBL/GenBank/DDBJ whole genome shotgun (WGS) entry which is preliminary data.</text>
</comment>
<feature type="compositionally biased region" description="Low complexity" evidence="2">
    <location>
        <begin position="791"/>
        <end position="821"/>
    </location>
</feature>
<feature type="compositionally biased region" description="Low complexity" evidence="2">
    <location>
        <begin position="631"/>
        <end position="649"/>
    </location>
</feature>
<evidence type="ECO:0000256" key="1">
    <source>
        <dbReference type="PROSITE-ProRule" id="PRU00175"/>
    </source>
</evidence>
<feature type="transmembrane region" description="Helical" evidence="3">
    <location>
        <begin position="320"/>
        <end position="337"/>
    </location>
</feature>
<dbReference type="SUPFAM" id="SSF57850">
    <property type="entry name" value="RING/U-box"/>
    <property type="match status" value="1"/>
</dbReference>